<protein>
    <recommendedName>
        <fullName evidence="1">F-box domain-containing protein</fullName>
    </recommendedName>
</protein>
<evidence type="ECO:0000259" key="1">
    <source>
        <dbReference type="SMART" id="SM00256"/>
    </source>
</evidence>
<keyword evidence="3" id="KW-1185">Reference proteome</keyword>
<dbReference type="SMART" id="SM00256">
    <property type="entry name" value="FBOX"/>
    <property type="match status" value="1"/>
</dbReference>
<sequence>MELQLHPPPCPLMEASMTGTPAAVVVYNSSNGSFNPDDMDVSFDFGVGRRRRNEITTFYGIFANDFLSSTHPMEENLPNRRRNPAASITDELIVDILRRLPIRSVCQFKCVSKSWRKLIADHEHRKKLPQTLSGFFYKSINDERCPCRARHFINVTGKGMPLVSPTFSFLPQCHDVVLLDCCNGLLLCRCYVSPGNLQFHYAVCNPATKEWVMLPDANWAVDERRTARLCFDPAISSHFHVLEYVEDEDSYVTLVTGVEIYSSETGLWTLHENGWNDEVMVSLPADRTSVFLNGFLHSVTLCDIVAVDMEGKKWRKIPMPDPHGDTGIIHQAQGRLCAFNVDPNDILKLSIWFLEDYDTDNWILKHTVSSIDLFGGKKYQLDYGYQVIAVHPECNLIFFVYGWHNTLMAYEMDRKEVRVIRKLGHESCQPYLPYVPMFSESLPDGWC</sequence>
<dbReference type="Pfam" id="PF00646">
    <property type="entry name" value="F-box"/>
    <property type="match status" value="1"/>
</dbReference>
<dbReference type="STRING" id="4537.A0A0E0LLN9"/>
<dbReference type="InterPro" id="IPR055290">
    <property type="entry name" value="At3g26010-like"/>
</dbReference>
<dbReference type="PANTHER" id="PTHR35546:SF105">
    <property type="entry name" value="OS05G0139200 PROTEIN"/>
    <property type="match status" value="1"/>
</dbReference>
<reference evidence="2" key="2">
    <citation type="submission" date="2018-05" db="EMBL/GenBank/DDBJ databases">
        <title>OpunRS2 (Oryza punctata Reference Sequence Version 2).</title>
        <authorList>
            <person name="Zhang J."/>
            <person name="Kudrna D."/>
            <person name="Lee S."/>
            <person name="Talag J."/>
            <person name="Welchert J."/>
            <person name="Wing R.A."/>
        </authorList>
    </citation>
    <scope>NUCLEOTIDE SEQUENCE [LARGE SCALE GENOMIC DNA]</scope>
</reference>
<dbReference type="InterPro" id="IPR017451">
    <property type="entry name" value="F-box-assoc_interact_dom"/>
</dbReference>
<dbReference type="PANTHER" id="PTHR35546">
    <property type="entry name" value="F-BOX PROTEIN INTERACTION DOMAIN PROTEIN-RELATED"/>
    <property type="match status" value="1"/>
</dbReference>
<dbReference type="Proteomes" id="UP000026962">
    <property type="component" value="Chromosome 7"/>
</dbReference>
<dbReference type="InterPro" id="IPR001810">
    <property type="entry name" value="F-box_dom"/>
</dbReference>
<dbReference type="SUPFAM" id="SSF81383">
    <property type="entry name" value="F-box domain"/>
    <property type="match status" value="1"/>
</dbReference>
<dbReference type="FunFam" id="1.20.1280.50:FF:000078">
    <property type="entry name" value="F-box family protein"/>
    <property type="match status" value="1"/>
</dbReference>
<organism evidence="2">
    <name type="scientific">Oryza punctata</name>
    <name type="common">Red rice</name>
    <dbReference type="NCBI Taxonomy" id="4537"/>
    <lineage>
        <taxon>Eukaryota</taxon>
        <taxon>Viridiplantae</taxon>
        <taxon>Streptophyta</taxon>
        <taxon>Embryophyta</taxon>
        <taxon>Tracheophyta</taxon>
        <taxon>Spermatophyta</taxon>
        <taxon>Magnoliopsida</taxon>
        <taxon>Liliopsida</taxon>
        <taxon>Poales</taxon>
        <taxon>Poaceae</taxon>
        <taxon>BOP clade</taxon>
        <taxon>Oryzoideae</taxon>
        <taxon>Oryzeae</taxon>
        <taxon>Oryzinae</taxon>
        <taxon>Oryza</taxon>
    </lineage>
</organism>
<dbReference type="Gene3D" id="1.20.1280.50">
    <property type="match status" value="1"/>
</dbReference>
<dbReference type="Pfam" id="PF24750">
    <property type="entry name" value="b-prop_At3g26010-like"/>
    <property type="match status" value="1"/>
</dbReference>
<feature type="domain" description="F-box" evidence="1">
    <location>
        <begin position="88"/>
        <end position="128"/>
    </location>
</feature>
<dbReference type="NCBIfam" id="TIGR01640">
    <property type="entry name" value="F_box_assoc_1"/>
    <property type="match status" value="1"/>
</dbReference>
<accession>A0A0E0LLN9</accession>
<dbReference type="InterPro" id="IPR036047">
    <property type="entry name" value="F-box-like_dom_sf"/>
</dbReference>
<dbReference type="CDD" id="cd22157">
    <property type="entry name" value="F-box_AtFBW1-like"/>
    <property type="match status" value="1"/>
</dbReference>
<dbReference type="HOGENOM" id="CLU_022847_1_1_1"/>
<dbReference type="EnsemblPlants" id="OPUNC07G16050.1">
    <property type="protein sequence ID" value="OPUNC07G16050.1"/>
    <property type="gene ID" value="OPUNC07G16050"/>
</dbReference>
<dbReference type="eggNOG" id="ENOG502QWH8">
    <property type="taxonomic scope" value="Eukaryota"/>
</dbReference>
<name>A0A0E0LLN9_ORYPU</name>
<proteinExistence type="predicted"/>
<dbReference type="InterPro" id="IPR056592">
    <property type="entry name" value="Beta-prop_At3g26010-like"/>
</dbReference>
<reference evidence="2" key="1">
    <citation type="submission" date="2015-04" db="UniProtKB">
        <authorList>
            <consortium name="EnsemblPlants"/>
        </authorList>
    </citation>
    <scope>IDENTIFICATION</scope>
</reference>
<evidence type="ECO:0000313" key="3">
    <source>
        <dbReference type="Proteomes" id="UP000026962"/>
    </source>
</evidence>
<dbReference type="SUPFAM" id="SSF69304">
    <property type="entry name" value="Tricorn protease N-terminal domain"/>
    <property type="match status" value="1"/>
</dbReference>
<dbReference type="AlphaFoldDB" id="A0A0E0LLN9"/>
<evidence type="ECO:0000313" key="2">
    <source>
        <dbReference type="EnsemblPlants" id="OPUNC07G16050.1"/>
    </source>
</evidence>
<dbReference type="OMA" id="GFFYESM"/>
<dbReference type="Gramene" id="OPUNC07G16050.1">
    <property type="protein sequence ID" value="OPUNC07G16050.1"/>
    <property type="gene ID" value="OPUNC07G16050"/>
</dbReference>